<gene>
    <name evidence="3" type="ORF">PsYK624_015670</name>
</gene>
<comment type="caution">
    <text evidence="3">The sequence shown here is derived from an EMBL/GenBank/DDBJ whole genome shotgun (WGS) entry which is preliminary data.</text>
</comment>
<evidence type="ECO:0000313" key="4">
    <source>
        <dbReference type="Proteomes" id="UP000703269"/>
    </source>
</evidence>
<proteinExistence type="predicted"/>
<feature type="region of interest" description="Disordered" evidence="1">
    <location>
        <begin position="26"/>
        <end position="45"/>
    </location>
</feature>
<dbReference type="Proteomes" id="UP000703269">
    <property type="component" value="Unassembled WGS sequence"/>
</dbReference>
<evidence type="ECO:0000256" key="1">
    <source>
        <dbReference type="SAM" id="MobiDB-lite"/>
    </source>
</evidence>
<dbReference type="EMBL" id="BPQB01000002">
    <property type="protein sequence ID" value="GJE85488.1"/>
    <property type="molecule type" value="Genomic_DNA"/>
</dbReference>
<name>A0A9P3FYC8_9APHY</name>
<feature type="chain" id="PRO_5040334761" evidence="2">
    <location>
        <begin position="21"/>
        <end position="82"/>
    </location>
</feature>
<evidence type="ECO:0000313" key="3">
    <source>
        <dbReference type="EMBL" id="GJE85488.1"/>
    </source>
</evidence>
<evidence type="ECO:0000256" key="2">
    <source>
        <dbReference type="SAM" id="SignalP"/>
    </source>
</evidence>
<feature type="signal peptide" evidence="2">
    <location>
        <begin position="1"/>
        <end position="20"/>
    </location>
</feature>
<dbReference type="AlphaFoldDB" id="A0A9P3FYC8"/>
<keyword evidence="4" id="KW-1185">Reference proteome</keyword>
<protein>
    <submittedName>
        <fullName evidence="3">Uncharacterized protein</fullName>
    </submittedName>
</protein>
<organism evidence="3 4">
    <name type="scientific">Phanerochaete sordida</name>
    <dbReference type="NCBI Taxonomy" id="48140"/>
    <lineage>
        <taxon>Eukaryota</taxon>
        <taxon>Fungi</taxon>
        <taxon>Dikarya</taxon>
        <taxon>Basidiomycota</taxon>
        <taxon>Agaricomycotina</taxon>
        <taxon>Agaricomycetes</taxon>
        <taxon>Polyporales</taxon>
        <taxon>Phanerochaetaceae</taxon>
        <taxon>Phanerochaete</taxon>
    </lineage>
</organism>
<keyword evidence="2" id="KW-0732">Signal</keyword>
<sequence length="82" mass="8432">MRTVLSMVLIIAASLPVVVAAPLPSVVPSSAPTTNPQQRANGVDKRAPGATIWGTAVNMCVAGGQTAHVTIEDVENRAKAQQ</sequence>
<dbReference type="OrthoDB" id="10474353at2759"/>
<accession>A0A9P3FYC8</accession>
<reference evidence="3 4" key="1">
    <citation type="submission" date="2021-08" db="EMBL/GenBank/DDBJ databases">
        <title>Draft Genome Sequence of Phanerochaete sordida strain YK-624.</title>
        <authorList>
            <person name="Mori T."/>
            <person name="Dohra H."/>
            <person name="Suzuki T."/>
            <person name="Kawagishi H."/>
            <person name="Hirai H."/>
        </authorList>
    </citation>
    <scope>NUCLEOTIDE SEQUENCE [LARGE SCALE GENOMIC DNA]</scope>
    <source>
        <strain evidence="3 4">YK-624</strain>
    </source>
</reference>